<dbReference type="PATRIC" id="fig|1137280.3.peg.2290"/>
<keyword evidence="2" id="KW-1185">Reference proteome</keyword>
<dbReference type="AlphaFoldDB" id="A0A072MZX0"/>
<proteinExistence type="predicted"/>
<sequence length="48" mass="5252">MEHSIPAGPGGLSSYSYEVRLTNGTVLYSSISEHSARHYIEILLLNGM</sequence>
<name>A0A072MZX0_9GAMM</name>
<dbReference type="Proteomes" id="UP000035057">
    <property type="component" value="Unassembled WGS sequence"/>
</dbReference>
<evidence type="ECO:0000313" key="1">
    <source>
        <dbReference type="EMBL" id="KEF30532.1"/>
    </source>
</evidence>
<evidence type="ECO:0000313" key="2">
    <source>
        <dbReference type="Proteomes" id="UP000035057"/>
    </source>
</evidence>
<gene>
    <name evidence="1" type="ORF">D777_02474</name>
</gene>
<dbReference type="EMBL" id="ANIE01000007">
    <property type="protein sequence ID" value="KEF30532.1"/>
    <property type="molecule type" value="Genomic_DNA"/>
</dbReference>
<accession>A0A072MZX0</accession>
<protein>
    <submittedName>
        <fullName evidence="1">Uncharacterized protein</fullName>
    </submittedName>
</protein>
<organism evidence="1 2">
    <name type="scientific">Marinobacter nitratireducens</name>
    <dbReference type="NCBI Taxonomy" id="1137280"/>
    <lineage>
        <taxon>Bacteria</taxon>
        <taxon>Pseudomonadati</taxon>
        <taxon>Pseudomonadota</taxon>
        <taxon>Gammaproteobacteria</taxon>
        <taxon>Pseudomonadales</taxon>
        <taxon>Marinobacteraceae</taxon>
        <taxon>Marinobacter</taxon>
    </lineage>
</organism>
<reference evidence="1 2" key="1">
    <citation type="submission" date="2012-12" db="EMBL/GenBank/DDBJ databases">
        <title>Genome assembly of Marinobacter sp. AK21.</title>
        <authorList>
            <person name="Khatri I."/>
            <person name="Kumar R."/>
            <person name="Vaidya B."/>
            <person name="Subramanian S."/>
            <person name="Pinnaka A."/>
        </authorList>
    </citation>
    <scope>NUCLEOTIDE SEQUENCE [LARGE SCALE GENOMIC DNA]</scope>
    <source>
        <strain evidence="1 2">AK21</strain>
    </source>
</reference>
<comment type="caution">
    <text evidence="1">The sequence shown here is derived from an EMBL/GenBank/DDBJ whole genome shotgun (WGS) entry which is preliminary data.</text>
</comment>